<name>A0ABW8YF97_9FLAO</name>
<evidence type="ECO:0000259" key="3">
    <source>
        <dbReference type="Pfam" id="PF19919"/>
    </source>
</evidence>
<organism evidence="4 5">
    <name type="scientific">Flavobacterium rhizophilum</name>
    <dbReference type="NCBI Taxonomy" id="3163296"/>
    <lineage>
        <taxon>Bacteria</taxon>
        <taxon>Pseudomonadati</taxon>
        <taxon>Bacteroidota</taxon>
        <taxon>Flavobacteriia</taxon>
        <taxon>Flavobacteriales</taxon>
        <taxon>Flavobacteriaceae</taxon>
        <taxon>Flavobacterium</taxon>
    </lineage>
</organism>
<evidence type="ECO:0000256" key="2">
    <source>
        <dbReference type="SAM" id="Phobius"/>
    </source>
</evidence>
<keyword evidence="1" id="KW-0175">Coiled coil</keyword>
<dbReference type="SUPFAM" id="SSF48452">
    <property type="entry name" value="TPR-like"/>
    <property type="match status" value="1"/>
</dbReference>
<dbReference type="Proteomes" id="UP001629059">
    <property type="component" value="Unassembled WGS sequence"/>
</dbReference>
<evidence type="ECO:0000256" key="1">
    <source>
        <dbReference type="SAM" id="Coils"/>
    </source>
</evidence>
<feature type="transmembrane region" description="Helical" evidence="2">
    <location>
        <begin position="277"/>
        <end position="297"/>
    </location>
</feature>
<comment type="caution">
    <text evidence="4">The sequence shown here is derived from an EMBL/GenBank/DDBJ whole genome shotgun (WGS) entry which is preliminary data.</text>
</comment>
<dbReference type="RefSeq" id="WP_408075346.1">
    <property type="nucleotide sequence ID" value="NZ_JBELQB010000009.1"/>
</dbReference>
<accession>A0ABW8YF97</accession>
<dbReference type="Pfam" id="PF14938">
    <property type="entry name" value="SNAP"/>
    <property type="match status" value="1"/>
</dbReference>
<dbReference type="Pfam" id="PF19919">
    <property type="entry name" value="bpX3"/>
    <property type="match status" value="1"/>
</dbReference>
<proteinExistence type="predicted"/>
<dbReference type="InterPro" id="IPR045551">
    <property type="entry name" value="bpX3"/>
</dbReference>
<keyword evidence="2" id="KW-0472">Membrane</keyword>
<dbReference type="Gene3D" id="1.25.40.10">
    <property type="entry name" value="Tetratricopeptide repeat domain"/>
    <property type="match status" value="1"/>
</dbReference>
<gene>
    <name evidence="4" type="ORF">ABS768_12775</name>
</gene>
<sequence length="569" mass="64774">MELKLKPSQENKHPKRGLLIKGDSPLVWLEGLKVVNLNLETVQVYPIPSGQANVLYGCVVLLNDTHELKEAGSASYCQLINDKLFILQYSAIEPGLSEEEWQKLFNENYHFFHPETGLVELVEQVNWNAILALPHEREVNIITPLKGVEIPKFISSLSLEGNAEDLLKSLDDVEGDELDDLPFNLKKIMKGNQKEMDKLLKFLEKNPDLALKYGVPLSMAGTGRGGFGGIFTFGRGGGFSGGFSEISRIGKYVVAVIITIILIVFIGSVLESKGEKGFGGVYIMLFMIIFGIFRGLINSDSSAPVGGGIAQIDNDRYRTLQQKYEELANQYINQKEYKKAAQVYLKLLKNNIKAAEALEKGEHYAEAGVIYRDKCTQKEKAAECFVKGRMYTEALVIYKDLNMNEETGDVYILLNKKEEANRYYTIVADGYKENNMYVKASLIYRDKMQQPELGQDMLLEGWNNNKDAFNCLNNYLNNINEDKDAVKAINKVYERLEINQRQPFLNVIRLEYRKRDNFKEDIRDIAYEVISQEMKTNPSITSELIDYNKEDKSIVKDVMKYKAQAKNRR</sequence>
<feature type="domain" description="MoxR-vWA-beta-propeller ternary system" evidence="3">
    <location>
        <begin position="2"/>
        <end position="169"/>
    </location>
</feature>
<evidence type="ECO:0000313" key="4">
    <source>
        <dbReference type="EMBL" id="MFL9838382.1"/>
    </source>
</evidence>
<dbReference type="InterPro" id="IPR011990">
    <property type="entry name" value="TPR-like_helical_dom_sf"/>
</dbReference>
<keyword evidence="2" id="KW-1133">Transmembrane helix</keyword>
<protein>
    <recommendedName>
        <fullName evidence="3">MoxR-vWA-beta-propeller ternary system domain-containing protein</fullName>
    </recommendedName>
</protein>
<keyword evidence="5" id="KW-1185">Reference proteome</keyword>
<keyword evidence="2" id="KW-0812">Transmembrane</keyword>
<feature type="coiled-coil region" evidence="1">
    <location>
        <begin position="310"/>
        <end position="337"/>
    </location>
</feature>
<feature type="transmembrane region" description="Helical" evidence="2">
    <location>
        <begin position="252"/>
        <end position="270"/>
    </location>
</feature>
<reference evidence="4 5" key="1">
    <citation type="submission" date="2024-06" db="EMBL/GenBank/DDBJ databases">
        <authorList>
            <person name="Kaempfer P."/>
            <person name="Viver T."/>
        </authorList>
    </citation>
    <scope>NUCLEOTIDE SEQUENCE [LARGE SCALE GENOMIC DNA]</scope>
    <source>
        <strain evidence="4 5">ST-75</strain>
    </source>
</reference>
<dbReference type="EMBL" id="JBELQB010000009">
    <property type="protein sequence ID" value="MFL9838382.1"/>
    <property type="molecule type" value="Genomic_DNA"/>
</dbReference>
<evidence type="ECO:0000313" key="5">
    <source>
        <dbReference type="Proteomes" id="UP001629059"/>
    </source>
</evidence>